<proteinExistence type="predicted"/>
<evidence type="ECO:0000313" key="2">
    <source>
        <dbReference type="Proteomes" id="UP000595841"/>
    </source>
</evidence>
<dbReference type="RefSeq" id="WP_039833896.1">
    <property type="nucleotide sequence ID" value="NZ_CP068595.1"/>
</dbReference>
<keyword evidence="2" id="KW-1185">Reference proteome</keyword>
<organism evidence="1 2">
    <name type="scientific">Paenibacillus sonchi</name>
    <dbReference type="NCBI Taxonomy" id="373687"/>
    <lineage>
        <taxon>Bacteria</taxon>
        <taxon>Bacillati</taxon>
        <taxon>Bacillota</taxon>
        <taxon>Bacilli</taxon>
        <taxon>Bacillales</taxon>
        <taxon>Paenibacillaceae</taxon>
        <taxon>Paenibacillus</taxon>
        <taxon>Paenibacillus sonchi group</taxon>
    </lineage>
</organism>
<dbReference type="EMBL" id="CP068595">
    <property type="protein sequence ID" value="QQZ58909.1"/>
    <property type="molecule type" value="Genomic_DNA"/>
</dbReference>
<name>A0A974P7N0_9BACL</name>
<reference evidence="1 2" key="1">
    <citation type="submission" date="2021-01" db="EMBL/GenBank/DDBJ databases">
        <title>Whole genome sequence of Paenibacillus sonchi LMG 24727 for comparative genomics.</title>
        <authorList>
            <person name="Lee G."/>
            <person name="Kim M.-J."/>
            <person name="Lim K."/>
            <person name="Shin J.-H."/>
        </authorList>
    </citation>
    <scope>NUCLEOTIDE SEQUENCE [LARGE SCALE GENOMIC DNA]</scope>
    <source>
        <strain evidence="1 2">LMG 24727</strain>
    </source>
</reference>
<dbReference type="KEGG" id="pson:JI735_19450"/>
<dbReference type="AlphaFoldDB" id="A0A974P7N0"/>
<gene>
    <name evidence="1" type="ORF">JI735_19450</name>
</gene>
<accession>A0A974P7N0</accession>
<dbReference type="Proteomes" id="UP000595841">
    <property type="component" value="Chromosome"/>
</dbReference>
<protein>
    <submittedName>
        <fullName evidence="1">Uncharacterized protein</fullName>
    </submittedName>
</protein>
<sequence>MSQVNLSFSIQGDSEGFVTLECPFCNSEFKVNAGEFQNDNKPVFDLFCPYCGLTSEKNNFYTRETIEKIQALVTNYAIEQLNEAFGKMACRINSRNSVIKMDFKPLKAANIKELKDRDTTEEIFSCGCCENHVKVHYCAGVSKVYCPYCGVDI</sequence>
<evidence type="ECO:0000313" key="1">
    <source>
        <dbReference type="EMBL" id="QQZ58909.1"/>
    </source>
</evidence>